<feature type="domain" description="AMP-binding enzyme C-terminal" evidence="17">
    <location>
        <begin position="687"/>
        <end position="761"/>
    </location>
</feature>
<evidence type="ECO:0000256" key="10">
    <source>
        <dbReference type="ARBA" id="ARBA00023098"/>
    </source>
</evidence>
<dbReference type="KEGG" id="aak:AA2016_5361"/>
<comment type="cofactor">
    <cofactor evidence="1">
        <name>Mg(2+)</name>
        <dbReference type="ChEBI" id="CHEBI:18420"/>
    </cofactor>
</comment>
<dbReference type="Pfam" id="PF00501">
    <property type="entry name" value="AMP-binding"/>
    <property type="match status" value="1"/>
</dbReference>
<dbReference type="AlphaFoldDB" id="A0AAC9FEG6"/>
<keyword evidence="6" id="KW-0547">Nucleotide-binding</keyword>
<dbReference type="Pfam" id="PF13193">
    <property type="entry name" value="AMP-binding_C"/>
    <property type="match status" value="1"/>
</dbReference>
<dbReference type="NCBIfam" id="NF005463">
    <property type="entry name" value="PRK07059.1"/>
    <property type="match status" value="1"/>
</dbReference>
<dbReference type="InterPro" id="IPR000873">
    <property type="entry name" value="AMP-dep_synth/lig_dom"/>
</dbReference>
<feature type="compositionally biased region" description="Low complexity" evidence="15">
    <location>
        <begin position="1"/>
        <end position="23"/>
    </location>
</feature>
<evidence type="ECO:0000256" key="6">
    <source>
        <dbReference type="ARBA" id="ARBA00022741"/>
    </source>
</evidence>
<reference evidence="18 19" key="1">
    <citation type="submission" date="2016-03" db="EMBL/GenBank/DDBJ databases">
        <title>Complete genome of Aminobacter aminovorans KCTC 2477.</title>
        <authorList>
            <person name="Kim K.M."/>
        </authorList>
    </citation>
    <scope>NUCLEOTIDE SEQUENCE [LARGE SCALE GENOMIC DNA]</scope>
    <source>
        <strain evidence="18 19">KCTC 2477</strain>
    </source>
</reference>
<dbReference type="FunFam" id="3.30.300.30:FF:000006">
    <property type="entry name" value="Long-chain-fatty-acid--CoA ligase FadD"/>
    <property type="match status" value="1"/>
</dbReference>
<evidence type="ECO:0000313" key="19">
    <source>
        <dbReference type="Proteomes" id="UP000075755"/>
    </source>
</evidence>
<dbReference type="Proteomes" id="UP000075755">
    <property type="component" value="Chromosome"/>
</dbReference>
<keyword evidence="10" id="KW-0443">Lipid metabolism</keyword>
<dbReference type="Gene3D" id="3.40.50.12780">
    <property type="entry name" value="N-terminal domain of ligase-like"/>
    <property type="match status" value="1"/>
</dbReference>
<evidence type="ECO:0000256" key="7">
    <source>
        <dbReference type="ARBA" id="ARBA00022832"/>
    </source>
</evidence>
<feature type="region of interest" description="Disordered" evidence="15">
    <location>
        <begin position="1"/>
        <end position="220"/>
    </location>
</feature>
<sequence length="769" mass="80654">MAKSTGKASTAKSATTMAAAKPADTTKPETKPAAKATAAKPAPAKAAAPKPAKAAAAPKSVAPVSKPAAKPAQKSEAKPAASKPVTAKTEAVAAKPKAAAPKPVAAKPAASKPAATKPATKTEAKPKATAPKAAAKAAPAKAKSAAKPAASKIAASAPAVAAPANVAETPRPVAKAKPAAKSAAAKPAAKAAAAPTAKPTPAAKPAAPAKAAARSGDKPWLKSYPANVPAEMPPLTYSSIGDLLTEACRQYAGRPAFSCMGKSLSYGELERMSTAFGAWLQSKGLAKGARVAIMMPNVLQYPVAMMAVLRAGYTVVNVNPLYTPRELQHQLKDSGAQAIIILENFATTLQAVIAKTEVKHVVVASMGEMLGLKGLLVNLVVRKVKKLVPAWSLPGHVKFMAALKEGASLSFKPATVAASDIAFLQYTGGTTGVSKGAMLIHSNVLANVAQLALWVEDAYTVRPKPPHLTFVCALPLYHIFALTVNALMGMQQGALNVLIPNPRDIPGFVKELGKFQFNIFPGLNTLFNALTNNEDFRKLDFSGLILSLGGGMAVQRPVAERWKKATGNHITEGYGLSETSPVATANKCSSPDFTGTIGLPLPSTDIAIRDENDNDMPLGEVGEICIRGPQVMAGYWNRPDETAKVMTSDGFFKSGDMGFMDERGFTKIVDRKKDMILVSGFNVYPNELEDVVAQHPGVLEVAAVGVPDEHSGEVPKLFVVRKDPDLTVETLIAYCRENLTGYKRPKYIEFRTELPKTNVGKILRRELRG</sequence>
<evidence type="ECO:0000259" key="16">
    <source>
        <dbReference type="Pfam" id="PF00501"/>
    </source>
</evidence>
<keyword evidence="5 18" id="KW-0436">Ligase</keyword>
<dbReference type="GO" id="GO:0016020">
    <property type="term" value="C:membrane"/>
    <property type="evidence" value="ECO:0007669"/>
    <property type="project" value="UniProtKB-SubCell"/>
</dbReference>
<evidence type="ECO:0000256" key="2">
    <source>
        <dbReference type="ARBA" id="ARBA00004170"/>
    </source>
</evidence>
<dbReference type="InterPro" id="IPR042099">
    <property type="entry name" value="ANL_N_sf"/>
</dbReference>
<dbReference type="FunFam" id="3.40.50.12780:FF:000003">
    <property type="entry name" value="Long-chain-fatty-acid--CoA ligase FadD"/>
    <property type="match status" value="1"/>
</dbReference>
<evidence type="ECO:0000256" key="9">
    <source>
        <dbReference type="ARBA" id="ARBA00022842"/>
    </source>
</evidence>
<feature type="domain" description="AMP-dependent synthetase/ligase" evidence="16">
    <location>
        <begin position="245"/>
        <end position="636"/>
    </location>
</feature>
<comment type="similarity">
    <text evidence="4">Belongs to the ATP-dependent AMP-binding enzyme family.</text>
</comment>
<evidence type="ECO:0000256" key="5">
    <source>
        <dbReference type="ARBA" id="ARBA00022598"/>
    </source>
</evidence>
<organism evidence="18 19">
    <name type="scientific">Aminobacter aminovorans</name>
    <name type="common">Chelatobacter heintzii</name>
    <dbReference type="NCBI Taxonomy" id="83263"/>
    <lineage>
        <taxon>Bacteria</taxon>
        <taxon>Pseudomonadati</taxon>
        <taxon>Pseudomonadota</taxon>
        <taxon>Alphaproteobacteria</taxon>
        <taxon>Hyphomicrobiales</taxon>
        <taxon>Phyllobacteriaceae</taxon>
        <taxon>Aminobacter</taxon>
    </lineage>
</organism>
<dbReference type="PANTHER" id="PTHR43767:SF8">
    <property type="entry name" value="LONG-CHAIN-FATTY-ACID--COA LIGASE"/>
    <property type="match status" value="1"/>
</dbReference>
<evidence type="ECO:0000256" key="1">
    <source>
        <dbReference type="ARBA" id="ARBA00001946"/>
    </source>
</evidence>
<dbReference type="Gene3D" id="3.30.300.30">
    <property type="match status" value="1"/>
</dbReference>
<evidence type="ECO:0000256" key="13">
    <source>
        <dbReference type="ARBA" id="ARBA00039545"/>
    </source>
</evidence>
<evidence type="ECO:0000313" key="18">
    <source>
        <dbReference type="EMBL" id="AMS44267.1"/>
    </source>
</evidence>
<proteinExistence type="inferred from homology"/>
<keyword evidence="8" id="KW-0067">ATP-binding</keyword>
<gene>
    <name evidence="18" type="ORF">AA2016_5361</name>
</gene>
<evidence type="ECO:0000256" key="3">
    <source>
        <dbReference type="ARBA" id="ARBA00005005"/>
    </source>
</evidence>
<evidence type="ECO:0000256" key="15">
    <source>
        <dbReference type="SAM" id="MobiDB-lite"/>
    </source>
</evidence>
<comment type="pathway">
    <text evidence="3">Lipid metabolism; fatty acid beta-oxidation.</text>
</comment>
<evidence type="ECO:0000259" key="17">
    <source>
        <dbReference type="Pfam" id="PF13193"/>
    </source>
</evidence>
<feature type="compositionally biased region" description="Low complexity" evidence="15">
    <location>
        <begin position="33"/>
        <end position="119"/>
    </location>
</feature>
<dbReference type="PANTHER" id="PTHR43767">
    <property type="entry name" value="LONG-CHAIN-FATTY-ACID--COA LIGASE"/>
    <property type="match status" value="1"/>
</dbReference>
<dbReference type="RefSeq" id="WP_067965494.1">
    <property type="nucleotide sequence ID" value="NZ_CP015005.1"/>
</dbReference>
<dbReference type="InterPro" id="IPR020845">
    <property type="entry name" value="AMP-binding_CS"/>
</dbReference>
<keyword evidence="11" id="KW-0472">Membrane</keyword>
<accession>A0AAC9FEG6</accession>
<dbReference type="GO" id="GO:0005524">
    <property type="term" value="F:ATP binding"/>
    <property type="evidence" value="ECO:0007669"/>
    <property type="project" value="UniProtKB-KW"/>
</dbReference>
<dbReference type="InterPro" id="IPR025110">
    <property type="entry name" value="AMP-bd_C"/>
</dbReference>
<dbReference type="InterPro" id="IPR045851">
    <property type="entry name" value="AMP-bd_C_sf"/>
</dbReference>
<dbReference type="CDD" id="cd05936">
    <property type="entry name" value="FC-FACS_FadD_like"/>
    <property type="match status" value="1"/>
</dbReference>
<keyword evidence="9" id="KW-0460">Magnesium</keyword>
<evidence type="ECO:0000256" key="14">
    <source>
        <dbReference type="ARBA" id="ARBA00042773"/>
    </source>
</evidence>
<dbReference type="EC" id="6.2.1.3" evidence="12"/>
<evidence type="ECO:0000256" key="8">
    <source>
        <dbReference type="ARBA" id="ARBA00022840"/>
    </source>
</evidence>
<evidence type="ECO:0000256" key="12">
    <source>
        <dbReference type="ARBA" id="ARBA00026121"/>
    </source>
</evidence>
<comment type="subcellular location">
    <subcellularLocation>
        <location evidence="2">Membrane</location>
        <topology evidence="2">Peripheral membrane protein</topology>
    </subcellularLocation>
</comment>
<dbReference type="InterPro" id="IPR050237">
    <property type="entry name" value="ATP-dep_AMP-bd_enzyme"/>
</dbReference>
<evidence type="ECO:0000256" key="4">
    <source>
        <dbReference type="ARBA" id="ARBA00006432"/>
    </source>
</evidence>
<feature type="compositionally biased region" description="Low complexity" evidence="15">
    <location>
        <begin position="127"/>
        <end position="164"/>
    </location>
</feature>
<dbReference type="EMBL" id="CP015005">
    <property type="protein sequence ID" value="AMS44267.1"/>
    <property type="molecule type" value="Genomic_DNA"/>
</dbReference>
<feature type="compositionally biased region" description="Low complexity" evidence="15">
    <location>
        <begin position="175"/>
        <end position="213"/>
    </location>
</feature>
<keyword evidence="7" id="KW-0276">Fatty acid metabolism</keyword>
<protein>
    <recommendedName>
        <fullName evidence="13">Long-chain-fatty-acid--CoA ligase</fullName>
        <ecNumber evidence="12">6.2.1.3</ecNumber>
    </recommendedName>
    <alternativeName>
        <fullName evidence="14">Long-chain acyl-CoA synthetase</fullName>
    </alternativeName>
</protein>
<evidence type="ECO:0000256" key="11">
    <source>
        <dbReference type="ARBA" id="ARBA00023136"/>
    </source>
</evidence>
<dbReference type="GO" id="GO:0004467">
    <property type="term" value="F:long-chain fatty acid-CoA ligase activity"/>
    <property type="evidence" value="ECO:0007669"/>
    <property type="project" value="UniProtKB-EC"/>
</dbReference>
<dbReference type="PROSITE" id="PS00455">
    <property type="entry name" value="AMP_BINDING"/>
    <property type="match status" value="1"/>
</dbReference>
<dbReference type="SUPFAM" id="SSF56801">
    <property type="entry name" value="Acetyl-CoA synthetase-like"/>
    <property type="match status" value="1"/>
</dbReference>
<name>A0AAC9FEG6_AMIAI</name>